<name>G1S3W4_NOMLE</name>
<dbReference type="GeneTree" id="ENSGT00940000154297"/>
<dbReference type="Gene3D" id="3.80.10.10">
    <property type="entry name" value="Ribonuclease Inhibitor"/>
    <property type="match status" value="1"/>
</dbReference>
<dbReference type="EMBL" id="ADFV01192744">
    <property type="status" value="NOT_ANNOTATED_CDS"/>
    <property type="molecule type" value="Genomic_DNA"/>
</dbReference>
<sequence>MHIQFPSNPTLPRACWEGRITAGSPGMPPNETETEPVPQSSDKMLYCEAEPPPTVEKVKPARENSETDLEIEDDEKSFTTGQKELYLEACKLVGVVPVSYFIRNMEESYVNLNHHGLGPRGTKAIAIALVSNTAVTKLELEDNCITEEGVLSLVEMLQENYYLQEMNISNNHLGLEGARIISDFFERNSSSIWSLELSGNDFKEESAALLCQALSTNYRIKKLDLSHNQFSDVAGEHLGQMLAINVGLTSLDLSWNNFHTRGAVALCNGLRGNVTLTKLDLSMNGCRNCALGQPLLPSQPPLLFLNPINMDGAILLILAIKRNPKSRMEELDISNVLVSEQFMKTLDGVYAVHPQLDVVFKAVQGLSAKKTIFLLTNPIKLIQSYADQHKITVVDFFKSLNPTGTMKMSVDKFQKVMIEQNKVPLNQYQVREVIKKLDEKTGMVNFSFLNTVKP</sequence>
<organism evidence="2 3">
    <name type="scientific">Nomascus leucogenys</name>
    <name type="common">Northern white-cheeked gibbon</name>
    <name type="synonym">Hylobates leucogenys</name>
    <dbReference type="NCBI Taxonomy" id="61853"/>
    <lineage>
        <taxon>Eukaryota</taxon>
        <taxon>Metazoa</taxon>
        <taxon>Chordata</taxon>
        <taxon>Craniata</taxon>
        <taxon>Vertebrata</taxon>
        <taxon>Euteleostomi</taxon>
        <taxon>Mammalia</taxon>
        <taxon>Eutheria</taxon>
        <taxon>Euarchontoglires</taxon>
        <taxon>Primates</taxon>
        <taxon>Haplorrhini</taxon>
        <taxon>Catarrhini</taxon>
        <taxon>Hylobatidae</taxon>
        <taxon>Nomascus</taxon>
    </lineage>
</organism>
<dbReference type="FunCoup" id="G1S3W4">
    <property type="interactions" value="14"/>
</dbReference>
<dbReference type="PANTHER" id="PTHR24114:SF49">
    <property type="entry name" value="LEUCINE-RICH REPEAT-CONTAINING PROTEIN 74A"/>
    <property type="match status" value="1"/>
</dbReference>
<gene>
    <name evidence="2" type="primary">LRRC74A</name>
</gene>
<dbReference type="SMART" id="SM00368">
    <property type="entry name" value="LRR_RI"/>
    <property type="match status" value="5"/>
</dbReference>
<protein>
    <submittedName>
        <fullName evidence="2">Leucine rich repeat containing 74A</fullName>
    </submittedName>
</protein>
<dbReference type="OMA" id="PINRYQV"/>
<dbReference type="EMBL" id="ADFV01192746">
    <property type="status" value="NOT_ANNOTATED_CDS"/>
    <property type="molecule type" value="Genomic_DNA"/>
</dbReference>
<dbReference type="Proteomes" id="UP000001073">
    <property type="component" value="Chromosome 22a"/>
</dbReference>
<accession>G1S3W4</accession>
<evidence type="ECO:0000313" key="2">
    <source>
        <dbReference type="Ensembl" id="ENSNLEP00000020202.2"/>
    </source>
</evidence>
<dbReference type="EMBL" id="ADFV01192745">
    <property type="status" value="NOT_ANNOTATED_CDS"/>
    <property type="molecule type" value="Genomic_DNA"/>
</dbReference>
<evidence type="ECO:0000256" key="1">
    <source>
        <dbReference type="SAM" id="MobiDB-lite"/>
    </source>
</evidence>
<dbReference type="InterPro" id="IPR001611">
    <property type="entry name" value="Leu-rich_rpt"/>
</dbReference>
<dbReference type="EMBL" id="ADFV01192747">
    <property type="status" value="NOT_ANNOTATED_CDS"/>
    <property type="molecule type" value="Genomic_DNA"/>
</dbReference>
<dbReference type="EMBL" id="ADFV01192743">
    <property type="status" value="NOT_ANNOTATED_CDS"/>
    <property type="molecule type" value="Genomic_DNA"/>
</dbReference>
<reference evidence="2 3" key="1">
    <citation type="submission" date="2012-10" db="EMBL/GenBank/DDBJ databases">
        <authorList>
            <consortium name="Gibbon Genome Sequencing Consortium"/>
        </authorList>
    </citation>
    <scope>NUCLEOTIDE SEQUENCE [LARGE SCALE GENOMIC DNA]</scope>
</reference>
<dbReference type="Ensembl" id="ENSNLET00000021211.2">
    <property type="protein sequence ID" value="ENSNLEP00000020202.2"/>
    <property type="gene ID" value="ENSNLEG00000016644.3"/>
</dbReference>
<dbReference type="AlphaFoldDB" id="G1S3W4"/>
<dbReference type="HOGENOM" id="CLU_017147_3_2_1"/>
<proteinExistence type="predicted"/>
<feature type="compositionally biased region" description="Polar residues" evidence="1">
    <location>
        <begin position="1"/>
        <end position="10"/>
    </location>
</feature>
<dbReference type="eggNOG" id="KOG4308">
    <property type="taxonomic scope" value="Eukaryota"/>
</dbReference>
<feature type="region of interest" description="Disordered" evidence="1">
    <location>
        <begin position="1"/>
        <end position="76"/>
    </location>
</feature>
<feature type="compositionally biased region" description="Basic and acidic residues" evidence="1">
    <location>
        <begin position="56"/>
        <end position="65"/>
    </location>
</feature>
<reference evidence="2" key="2">
    <citation type="submission" date="2025-08" db="UniProtKB">
        <authorList>
            <consortium name="Ensembl"/>
        </authorList>
    </citation>
    <scope>IDENTIFICATION</scope>
</reference>
<feature type="compositionally biased region" description="Acidic residues" evidence="1">
    <location>
        <begin position="66"/>
        <end position="75"/>
    </location>
</feature>
<dbReference type="InParanoid" id="G1S3W4"/>
<dbReference type="EMBL" id="ADFV01192749">
    <property type="status" value="NOT_ANNOTATED_CDS"/>
    <property type="molecule type" value="Genomic_DNA"/>
</dbReference>
<evidence type="ECO:0000313" key="3">
    <source>
        <dbReference type="Proteomes" id="UP000001073"/>
    </source>
</evidence>
<dbReference type="SUPFAM" id="SSF52047">
    <property type="entry name" value="RNI-like"/>
    <property type="match status" value="1"/>
</dbReference>
<dbReference type="EMBL" id="ADFV01192748">
    <property type="status" value="NOT_ANNOTATED_CDS"/>
    <property type="molecule type" value="Genomic_DNA"/>
</dbReference>
<dbReference type="InterPro" id="IPR052394">
    <property type="entry name" value="LRR-containing"/>
</dbReference>
<dbReference type="PANTHER" id="PTHR24114">
    <property type="entry name" value="LEUCINE RICH REPEAT FAMILY PROTEIN"/>
    <property type="match status" value="1"/>
</dbReference>
<dbReference type="Pfam" id="PF13516">
    <property type="entry name" value="LRR_6"/>
    <property type="match status" value="3"/>
</dbReference>
<dbReference type="InterPro" id="IPR032675">
    <property type="entry name" value="LRR_dom_sf"/>
</dbReference>
<reference evidence="2" key="3">
    <citation type="submission" date="2025-09" db="UniProtKB">
        <authorList>
            <consortium name="Ensembl"/>
        </authorList>
    </citation>
    <scope>IDENTIFICATION</scope>
</reference>
<keyword evidence="3" id="KW-1185">Reference proteome</keyword>